<sequence length="195" mass="21248">MSADQAAYAIYLGLFGVVIAIGYLAANRGRLGQTLQQAAIWGFIFIGVVLVYGIWDDIERTLVPRQSMAVDGESVMIDVPRARNGHYYLTMEVNGAPIRFVIDTGATDLVLTQEDAARAGIDVDSLRYFGRAMTANGPVETAEIRLETVGLGAFVDRDVRAVVNAGEMGQSLLGMSYLGAFGRIEIEDERLRLVR</sequence>
<dbReference type="InterPro" id="IPR001969">
    <property type="entry name" value="Aspartic_peptidase_AS"/>
</dbReference>
<keyword evidence="3" id="KW-1185">Reference proteome</keyword>
<organism evidence="2 3">
    <name type="scientific">Jannaschia ovalis</name>
    <dbReference type="NCBI Taxonomy" id="3038773"/>
    <lineage>
        <taxon>Bacteria</taxon>
        <taxon>Pseudomonadati</taxon>
        <taxon>Pseudomonadota</taxon>
        <taxon>Alphaproteobacteria</taxon>
        <taxon>Rhodobacterales</taxon>
        <taxon>Roseobacteraceae</taxon>
        <taxon>Jannaschia</taxon>
    </lineage>
</organism>
<proteinExistence type="predicted"/>
<dbReference type="Pfam" id="PF13975">
    <property type="entry name" value="gag-asp_proteas"/>
    <property type="match status" value="1"/>
</dbReference>
<dbReference type="SUPFAM" id="SSF50630">
    <property type="entry name" value="Acid proteases"/>
    <property type="match status" value="1"/>
</dbReference>
<gene>
    <name evidence="2" type="ORF">P8627_01710</name>
</gene>
<dbReference type="PROSITE" id="PS00141">
    <property type="entry name" value="ASP_PROTEASE"/>
    <property type="match status" value="1"/>
</dbReference>
<name>A0ABY8LCE3_9RHOB</name>
<evidence type="ECO:0000313" key="3">
    <source>
        <dbReference type="Proteomes" id="UP001243420"/>
    </source>
</evidence>
<dbReference type="EMBL" id="CP122537">
    <property type="protein sequence ID" value="WGH79000.1"/>
    <property type="molecule type" value="Genomic_DNA"/>
</dbReference>
<dbReference type="GO" id="GO:0008233">
    <property type="term" value="F:peptidase activity"/>
    <property type="evidence" value="ECO:0007669"/>
    <property type="project" value="UniProtKB-KW"/>
</dbReference>
<dbReference type="Gene3D" id="2.40.70.10">
    <property type="entry name" value="Acid Proteases"/>
    <property type="match status" value="1"/>
</dbReference>
<keyword evidence="1" id="KW-0812">Transmembrane</keyword>
<feature type="transmembrane region" description="Helical" evidence="1">
    <location>
        <begin position="38"/>
        <end position="55"/>
    </location>
</feature>
<dbReference type="Proteomes" id="UP001243420">
    <property type="component" value="Chromosome"/>
</dbReference>
<dbReference type="NCBIfam" id="TIGR02281">
    <property type="entry name" value="clan_AA_DTGA"/>
    <property type="match status" value="1"/>
</dbReference>
<accession>A0ABY8LCE3</accession>
<keyword evidence="1" id="KW-0472">Membrane</keyword>
<keyword evidence="2" id="KW-0378">Hydrolase</keyword>
<dbReference type="EC" id="3.4.23.-" evidence="2"/>
<evidence type="ECO:0000313" key="2">
    <source>
        <dbReference type="EMBL" id="WGH79000.1"/>
    </source>
</evidence>
<dbReference type="InterPro" id="IPR011969">
    <property type="entry name" value="Clan_AA_Asp_peptidase_C"/>
</dbReference>
<dbReference type="InterPro" id="IPR021109">
    <property type="entry name" value="Peptidase_aspartic_dom_sf"/>
</dbReference>
<dbReference type="RefSeq" id="WP_279965759.1">
    <property type="nucleotide sequence ID" value="NZ_CP122537.1"/>
</dbReference>
<evidence type="ECO:0000256" key="1">
    <source>
        <dbReference type="SAM" id="Phobius"/>
    </source>
</evidence>
<feature type="transmembrane region" description="Helical" evidence="1">
    <location>
        <begin position="6"/>
        <end position="26"/>
    </location>
</feature>
<dbReference type="CDD" id="cd05483">
    <property type="entry name" value="retropepsin_like_bacteria"/>
    <property type="match status" value="1"/>
</dbReference>
<dbReference type="GO" id="GO:0006508">
    <property type="term" value="P:proteolysis"/>
    <property type="evidence" value="ECO:0007669"/>
    <property type="project" value="UniProtKB-KW"/>
</dbReference>
<keyword evidence="1" id="KW-1133">Transmembrane helix</keyword>
<protein>
    <submittedName>
        <fullName evidence="2">TIGR02281 family clan AA aspartic protease</fullName>
        <ecNumber evidence="2">3.4.23.-</ecNumber>
    </submittedName>
</protein>
<reference evidence="2 3" key="1">
    <citation type="submission" date="2023-04" db="EMBL/GenBank/DDBJ databases">
        <title>Jannaschia ovalis sp. nov., a marine bacterium isolated from sea tidal flat.</title>
        <authorList>
            <person name="Kwon D.Y."/>
            <person name="Kim J.-J."/>
        </authorList>
    </citation>
    <scope>NUCLEOTIDE SEQUENCE [LARGE SCALE GENOMIC DNA]</scope>
    <source>
        <strain evidence="2 3">GRR-S6-38</strain>
    </source>
</reference>
<keyword evidence="2" id="KW-0645">Protease</keyword>
<dbReference type="InterPro" id="IPR034122">
    <property type="entry name" value="Retropepsin-like_bacterial"/>
</dbReference>